<reference evidence="1 2" key="1">
    <citation type="journal article" date="2018" name="Front. Plant Sci.">
        <title>Red Clover (Trifolium pratense) and Zigzag Clover (T. medium) - A Picture of Genomic Similarities and Differences.</title>
        <authorList>
            <person name="Dluhosova J."/>
            <person name="Istvanek J."/>
            <person name="Nedelnik J."/>
            <person name="Repkova J."/>
        </authorList>
    </citation>
    <scope>NUCLEOTIDE SEQUENCE [LARGE SCALE GENOMIC DNA]</scope>
    <source>
        <strain evidence="2">cv. 10/8</strain>
        <tissue evidence="1">Leaf</tissue>
    </source>
</reference>
<sequence>MDRTDVEDVLEIDVVPANIEKLKYSYVGTLWEIKEAENIQMSIAMEGFQDIRATVMGVDLILLSSGTAGGVRKTIDADKHWWQKKFSYIKPWSPLHRSSGRRIWVRIFGVPPHVWDW</sequence>
<dbReference type="EMBL" id="LXQA010210933">
    <property type="protein sequence ID" value="MCI34142.1"/>
    <property type="molecule type" value="Genomic_DNA"/>
</dbReference>
<evidence type="ECO:0000313" key="1">
    <source>
        <dbReference type="EMBL" id="MCI34142.1"/>
    </source>
</evidence>
<feature type="non-terminal residue" evidence="1">
    <location>
        <position position="117"/>
    </location>
</feature>
<accession>A0A392RDC7</accession>
<dbReference type="AlphaFoldDB" id="A0A392RDC7"/>
<keyword evidence="2" id="KW-1185">Reference proteome</keyword>
<comment type="caution">
    <text evidence="1">The sequence shown here is derived from an EMBL/GenBank/DDBJ whole genome shotgun (WGS) entry which is preliminary data.</text>
</comment>
<dbReference type="PANTHER" id="PTHR34427">
    <property type="entry name" value="DUF4283 DOMAIN PROTEIN"/>
    <property type="match status" value="1"/>
</dbReference>
<evidence type="ECO:0000313" key="2">
    <source>
        <dbReference type="Proteomes" id="UP000265520"/>
    </source>
</evidence>
<dbReference type="Proteomes" id="UP000265520">
    <property type="component" value="Unassembled WGS sequence"/>
</dbReference>
<protein>
    <submittedName>
        <fullName evidence="1">DUF4283 domain protein</fullName>
    </submittedName>
</protein>
<organism evidence="1 2">
    <name type="scientific">Trifolium medium</name>
    <dbReference type="NCBI Taxonomy" id="97028"/>
    <lineage>
        <taxon>Eukaryota</taxon>
        <taxon>Viridiplantae</taxon>
        <taxon>Streptophyta</taxon>
        <taxon>Embryophyta</taxon>
        <taxon>Tracheophyta</taxon>
        <taxon>Spermatophyta</taxon>
        <taxon>Magnoliopsida</taxon>
        <taxon>eudicotyledons</taxon>
        <taxon>Gunneridae</taxon>
        <taxon>Pentapetalae</taxon>
        <taxon>rosids</taxon>
        <taxon>fabids</taxon>
        <taxon>Fabales</taxon>
        <taxon>Fabaceae</taxon>
        <taxon>Papilionoideae</taxon>
        <taxon>50 kb inversion clade</taxon>
        <taxon>NPAAA clade</taxon>
        <taxon>Hologalegina</taxon>
        <taxon>IRL clade</taxon>
        <taxon>Trifolieae</taxon>
        <taxon>Trifolium</taxon>
    </lineage>
</organism>
<name>A0A392RDC7_9FABA</name>
<dbReference type="PANTHER" id="PTHR34427:SF5">
    <property type="entry name" value="DUF4283 DOMAIN-CONTAINING PROTEIN"/>
    <property type="match status" value="1"/>
</dbReference>
<proteinExistence type="predicted"/>